<organism evidence="2 3">
    <name type="scientific">Streptomyces echinoruber</name>
    <dbReference type="NCBI Taxonomy" id="68898"/>
    <lineage>
        <taxon>Bacteria</taxon>
        <taxon>Bacillati</taxon>
        <taxon>Actinomycetota</taxon>
        <taxon>Actinomycetes</taxon>
        <taxon>Kitasatosporales</taxon>
        <taxon>Streptomycetaceae</taxon>
        <taxon>Streptomyces</taxon>
    </lineage>
</organism>
<gene>
    <name evidence="2" type="ORF">GCM10010389_31300</name>
</gene>
<evidence type="ECO:0008006" key="4">
    <source>
        <dbReference type="Google" id="ProtNLM"/>
    </source>
</evidence>
<sequence length="140" mass="14632">MKAHRVVSTAAAAALSLAGLVLAAPSAHAASCYAGGCYLKNPSSTGCNSDAVTARSKTASDGTVVELRYSATCRAAWARIRNSHVGAEAFVENTQNQYDSEFVSTGSDVYTLMVNDKDIQARACYAKNGGSDFSACTGWY</sequence>
<feature type="chain" id="PRO_5037295861" description="DUF2690 domain-containing protein" evidence="1">
    <location>
        <begin position="30"/>
        <end position="140"/>
    </location>
</feature>
<evidence type="ECO:0000256" key="1">
    <source>
        <dbReference type="SAM" id="SignalP"/>
    </source>
</evidence>
<dbReference type="EMBL" id="BMWH01000011">
    <property type="protein sequence ID" value="GGZ90670.1"/>
    <property type="molecule type" value="Genomic_DNA"/>
</dbReference>
<evidence type="ECO:0000313" key="2">
    <source>
        <dbReference type="EMBL" id="GGZ90670.1"/>
    </source>
</evidence>
<dbReference type="InterPro" id="IPR021224">
    <property type="entry name" value="DUF2690"/>
</dbReference>
<name>A0A918VE17_9ACTN</name>
<protein>
    <recommendedName>
        <fullName evidence="4">DUF2690 domain-containing protein</fullName>
    </recommendedName>
</protein>
<dbReference type="RefSeq" id="WP_190058027.1">
    <property type="nucleotide sequence ID" value="NZ_BMWH01000011.1"/>
</dbReference>
<keyword evidence="3" id="KW-1185">Reference proteome</keyword>
<reference evidence="2" key="2">
    <citation type="submission" date="2020-09" db="EMBL/GenBank/DDBJ databases">
        <authorList>
            <person name="Sun Q."/>
            <person name="Ohkuma M."/>
        </authorList>
    </citation>
    <scope>NUCLEOTIDE SEQUENCE</scope>
    <source>
        <strain evidence="2">JCM 5016</strain>
    </source>
</reference>
<proteinExistence type="predicted"/>
<dbReference type="Pfam" id="PF10901">
    <property type="entry name" value="DUF2690"/>
    <property type="match status" value="1"/>
</dbReference>
<dbReference type="Proteomes" id="UP000623010">
    <property type="component" value="Unassembled WGS sequence"/>
</dbReference>
<reference evidence="2" key="1">
    <citation type="journal article" date="2014" name="Int. J. Syst. Evol. Microbiol.">
        <title>Complete genome sequence of Corynebacterium casei LMG S-19264T (=DSM 44701T), isolated from a smear-ripened cheese.</title>
        <authorList>
            <consortium name="US DOE Joint Genome Institute (JGI-PGF)"/>
            <person name="Walter F."/>
            <person name="Albersmeier A."/>
            <person name="Kalinowski J."/>
            <person name="Ruckert C."/>
        </authorList>
    </citation>
    <scope>NUCLEOTIDE SEQUENCE</scope>
    <source>
        <strain evidence="2">JCM 5016</strain>
    </source>
</reference>
<evidence type="ECO:0000313" key="3">
    <source>
        <dbReference type="Proteomes" id="UP000623010"/>
    </source>
</evidence>
<keyword evidence="1" id="KW-0732">Signal</keyword>
<accession>A0A918VE17</accession>
<dbReference type="AlphaFoldDB" id="A0A918VE17"/>
<comment type="caution">
    <text evidence="2">The sequence shown here is derived from an EMBL/GenBank/DDBJ whole genome shotgun (WGS) entry which is preliminary data.</text>
</comment>
<feature type="signal peptide" evidence="1">
    <location>
        <begin position="1"/>
        <end position="29"/>
    </location>
</feature>